<proteinExistence type="predicted"/>
<dbReference type="EMBL" id="FNOY01000007">
    <property type="protein sequence ID" value="SDX73033.1"/>
    <property type="molecule type" value="Genomic_DNA"/>
</dbReference>
<feature type="non-terminal residue" evidence="2">
    <location>
        <position position="35"/>
    </location>
</feature>
<evidence type="ECO:0000313" key="4">
    <source>
        <dbReference type="Proteomes" id="UP000198640"/>
    </source>
</evidence>
<evidence type="ECO:0000256" key="1">
    <source>
        <dbReference type="SAM" id="MobiDB-lite"/>
    </source>
</evidence>
<keyword evidence="4" id="KW-1185">Reference proteome</keyword>
<evidence type="ECO:0000313" key="3">
    <source>
        <dbReference type="EMBL" id="SDY86144.1"/>
    </source>
</evidence>
<dbReference type="Proteomes" id="UP000198640">
    <property type="component" value="Unassembled WGS sequence"/>
</dbReference>
<name>A0A1H3E2T3_9PROT</name>
<sequence length="35" mass="4087">MKAEYFITVSNKNVVNRRNRDGNYDGNEQRIVDLG</sequence>
<protein>
    <submittedName>
        <fullName evidence="2">Uncharacterized protein</fullName>
    </submittedName>
</protein>
<feature type="compositionally biased region" description="Basic and acidic residues" evidence="1">
    <location>
        <begin position="18"/>
        <end position="35"/>
    </location>
</feature>
<accession>A0A1H3E2T3</accession>
<evidence type="ECO:0000313" key="2">
    <source>
        <dbReference type="EMBL" id="SDX73033.1"/>
    </source>
</evidence>
<dbReference type="AlphaFoldDB" id="A0A1H3E2T3"/>
<organism evidence="2 4">
    <name type="scientific">Nitrosomonas halophila</name>
    <dbReference type="NCBI Taxonomy" id="44576"/>
    <lineage>
        <taxon>Bacteria</taxon>
        <taxon>Pseudomonadati</taxon>
        <taxon>Pseudomonadota</taxon>
        <taxon>Betaproteobacteria</taxon>
        <taxon>Nitrosomonadales</taxon>
        <taxon>Nitrosomonadaceae</taxon>
        <taxon>Nitrosomonas</taxon>
    </lineage>
</organism>
<reference evidence="2 4" key="1">
    <citation type="submission" date="2016-10" db="EMBL/GenBank/DDBJ databases">
        <authorList>
            <person name="de Groot N.N."/>
        </authorList>
    </citation>
    <scope>NUCLEOTIDE SEQUENCE [LARGE SCALE GENOMIC DNA]</scope>
    <source>
        <strain evidence="2 4">Nm1</strain>
    </source>
</reference>
<dbReference type="EMBL" id="FNOY01000071">
    <property type="protein sequence ID" value="SDY86144.1"/>
    <property type="molecule type" value="Genomic_DNA"/>
</dbReference>
<feature type="region of interest" description="Disordered" evidence="1">
    <location>
        <begin position="16"/>
        <end position="35"/>
    </location>
</feature>
<gene>
    <name evidence="2" type="ORF">SAMN05421881_10071</name>
    <name evidence="3" type="ORF">SAMN05421881_10711</name>
</gene>